<dbReference type="Pfam" id="PF00990">
    <property type="entry name" value="GGDEF"/>
    <property type="match status" value="1"/>
</dbReference>
<proteinExistence type="predicted"/>
<dbReference type="EMBL" id="JAUSUL010000007">
    <property type="protein sequence ID" value="MDQ0317680.1"/>
    <property type="molecule type" value="Genomic_DNA"/>
</dbReference>
<dbReference type="Proteomes" id="UP001229244">
    <property type="component" value="Unassembled WGS sequence"/>
</dbReference>
<dbReference type="InterPro" id="IPR043128">
    <property type="entry name" value="Rev_trsase/Diguanyl_cyclase"/>
</dbReference>
<evidence type="ECO:0000256" key="1">
    <source>
        <dbReference type="ARBA" id="ARBA00012528"/>
    </source>
</evidence>
<comment type="catalytic activity">
    <reaction evidence="2">
        <text>2 GTP = 3',3'-c-di-GMP + 2 diphosphate</text>
        <dbReference type="Rhea" id="RHEA:24898"/>
        <dbReference type="ChEBI" id="CHEBI:33019"/>
        <dbReference type="ChEBI" id="CHEBI:37565"/>
        <dbReference type="ChEBI" id="CHEBI:58805"/>
        <dbReference type="EC" id="2.7.7.65"/>
    </reaction>
</comment>
<feature type="domain" description="GGDEF" evidence="3">
    <location>
        <begin position="81"/>
        <end position="213"/>
    </location>
</feature>
<evidence type="ECO:0000313" key="4">
    <source>
        <dbReference type="EMBL" id="MDQ0317680.1"/>
    </source>
</evidence>
<dbReference type="SMART" id="SM00267">
    <property type="entry name" value="GGDEF"/>
    <property type="match status" value="1"/>
</dbReference>
<dbReference type="InterPro" id="IPR029787">
    <property type="entry name" value="Nucleotide_cyclase"/>
</dbReference>
<gene>
    <name evidence="4" type="ORF">J2S73_004166</name>
</gene>
<accession>A0AAE3VTR3</accession>
<dbReference type="CDD" id="cd01949">
    <property type="entry name" value="GGDEF"/>
    <property type="match status" value="1"/>
</dbReference>
<dbReference type="PANTHER" id="PTHR45138:SF9">
    <property type="entry name" value="DIGUANYLATE CYCLASE DGCM-RELATED"/>
    <property type="match status" value="1"/>
</dbReference>
<dbReference type="AlphaFoldDB" id="A0AAE3VTR3"/>
<comment type="caution">
    <text evidence="4">The sequence shown here is derived from an EMBL/GenBank/DDBJ whole genome shotgun (WGS) entry which is preliminary data.</text>
</comment>
<dbReference type="RefSeq" id="WP_306887603.1">
    <property type="nucleotide sequence ID" value="NZ_JAUSUL010000007.1"/>
</dbReference>
<dbReference type="NCBIfam" id="TIGR00254">
    <property type="entry name" value="GGDEF"/>
    <property type="match status" value="1"/>
</dbReference>
<dbReference type="Gene3D" id="3.30.70.270">
    <property type="match status" value="1"/>
</dbReference>
<keyword evidence="5" id="KW-1185">Reference proteome</keyword>
<dbReference type="PROSITE" id="PS50887">
    <property type="entry name" value="GGDEF"/>
    <property type="match status" value="1"/>
</dbReference>
<dbReference type="InterPro" id="IPR000160">
    <property type="entry name" value="GGDEF_dom"/>
</dbReference>
<evidence type="ECO:0000313" key="5">
    <source>
        <dbReference type="Proteomes" id="UP001229244"/>
    </source>
</evidence>
<evidence type="ECO:0000259" key="3">
    <source>
        <dbReference type="PROSITE" id="PS50887"/>
    </source>
</evidence>
<dbReference type="GO" id="GO:0052621">
    <property type="term" value="F:diguanylate cyclase activity"/>
    <property type="evidence" value="ECO:0007669"/>
    <property type="project" value="UniProtKB-EC"/>
</dbReference>
<dbReference type="EC" id="2.7.7.65" evidence="1"/>
<name>A0AAE3VTR3_9HYPH</name>
<sequence>MSGNEFEPPALAAASTILEQILDRFETMPPERLRANLELARDLALELEAQVEHDVLTGAYNRRGLQRLHVQVTGRRQRLGEPVSALFIDVDNLKELNRTYGHVATDGLLRSAAVRLRDLSRPYDMLVRWGGDEFVLLLPGVDLSSAVGIAERIRNQMASRPLEGSVGPVEMSVSIGVGALAEGEDVEDLIRRISALMYEAKSAGKNRVAVADWWDGAPGKAAAGGC</sequence>
<reference evidence="4" key="1">
    <citation type="submission" date="2023-07" db="EMBL/GenBank/DDBJ databases">
        <title>Genomic Encyclopedia of Type Strains, Phase IV (KMG-IV): sequencing the most valuable type-strain genomes for metagenomic binning, comparative biology and taxonomic classification.</title>
        <authorList>
            <person name="Goeker M."/>
        </authorList>
    </citation>
    <scope>NUCLEOTIDE SEQUENCE</scope>
    <source>
        <strain evidence="4">DSM 21202</strain>
    </source>
</reference>
<protein>
    <recommendedName>
        <fullName evidence="1">diguanylate cyclase</fullName>
        <ecNumber evidence="1">2.7.7.65</ecNumber>
    </recommendedName>
</protein>
<dbReference type="InterPro" id="IPR050469">
    <property type="entry name" value="Diguanylate_Cyclase"/>
</dbReference>
<evidence type="ECO:0000256" key="2">
    <source>
        <dbReference type="ARBA" id="ARBA00034247"/>
    </source>
</evidence>
<dbReference type="PANTHER" id="PTHR45138">
    <property type="entry name" value="REGULATORY COMPONENTS OF SENSORY TRANSDUCTION SYSTEM"/>
    <property type="match status" value="1"/>
</dbReference>
<organism evidence="4 5">
    <name type="scientific">Amorphus orientalis</name>
    <dbReference type="NCBI Taxonomy" id="649198"/>
    <lineage>
        <taxon>Bacteria</taxon>
        <taxon>Pseudomonadati</taxon>
        <taxon>Pseudomonadota</taxon>
        <taxon>Alphaproteobacteria</taxon>
        <taxon>Hyphomicrobiales</taxon>
        <taxon>Amorphaceae</taxon>
        <taxon>Amorphus</taxon>
    </lineage>
</organism>
<dbReference type="SUPFAM" id="SSF55073">
    <property type="entry name" value="Nucleotide cyclase"/>
    <property type="match status" value="1"/>
</dbReference>